<dbReference type="RefSeq" id="WP_012823515.1">
    <property type="nucleotide sequence ID" value="NC_013422.1"/>
</dbReference>
<reference evidence="1 2" key="1">
    <citation type="submission" date="2009-10" db="EMBL/GenBank/DDBJ databases">
        <title>Complete sequence of Halothiobacillus neapolitanus c2.</title>
        <authorList>
            <consortium name="US DOE Joint Genome Institute"/>
            <person name="Lucas S."/>
            <person name="Copeland A."/>
            <person name="Lapidus A."/>
            <person name="Glavina del Rio T."/>
            <person name="Tice H."/>
            <person name="Bruce D."/>
            <person name="Goodwin L."/>
            <person name="Pitluck S."/>
            <person name="Davenport K."/>
            <person name="Brettin T."/>
            <person name="Detter J.C."/>
            <person name="Han C."/>
            <person name="Tapia R."/>
            <person name="Larimer F."/>
            <person name="Land M."/>
            <person name="Hauser L."/>
            <person name="Kyrpides N."/>
            <person name="Mikhailova N."/>
            <person name="Kerfeld C."/>
            <person name="Cannon G."/>
            <person name="Heinhort S."/>
        </authorList>
    </citation>
    <scope>NUCLEOTIDE SEQUENCE [LARGE SCALE GENOMIC DNA]</scope>
    <source>
        <strain evidence="2">ATCC 23641 / c2</strain>
    </source>
</reference>
<dbReference type="STRING" id="555778.Hneap_0626"/>
<dbReference type="OrthoDB" id="9955931at2"/>
<protein>
    <recommendedName>
        <fullName evidence="3">Flagellar protein FliT</fullName>
    </recommendedName>
</protein>
<dbReference type="HOGENOM" id="CLU_2034819_0_0_6"/>
<evidence type="ECO:0000313" key="1">
    <source>
        <dbReference type="EMBL" id="ACX95479.1"/>
    </source>
</evidence>
<sequence length="121" mass="13614">MAAPLPSVLVDRLSLLQRLGSEVDAEAVLWLADRTGAHDETALNSIAEARRMIELTVDMAMAADYAEHPMVLAMRDEWEQRFARIKIEMKDKYKSLADSLQQQAQQTRAVRAYMSTQGASF</sequence>
<dbReference type="KEGG" id="hna:Hneap_0626"/>
<dbReference type="AlphaFoldDB" id="D0KYF6"/>
<dbReference type="EMBL" id="CP001801">
    <property type="protein sequence ID" value="ACX95479.1"/>
    <property type="molecule type" value="Genomic_DNA"/>
</dbReference>
<accession>D0KYF6</accession>
<evidence type="ECO:0008006" key="3">
    <source>
        <dbReference type="Google" id="ProtNLM"/>
    </source>
</evidence>
<name>D0KYF6_HALNC</name>
<evidence type="ECO:0000313" key="2">
    <source>
        <dbReference type="Proteomes" id="UP000009102"/>
    </source>
</evidence>
<keyword evidence="2" id="KW-1185">Reference proteome</keyword>
<organism evidence="1 2">
    <name type="scientific">Halothiobacillus neapolitanus (strain ATCC 23641 / DSM 15147 / CIP 104769 / NCIMB 8539 / c2)</name>
    <name type="common">Thiobacillus neapolitanus</name>
    <dbReference type="NCBI Taxonomy" id="555778"/>
    <lineage>
        <taxon>Bacteria</taxon>
        <taxon>Pseudomonadati</taxon>
        <taxon>Pseudomonadota</taxon>
        <taxon>Gammaproteobacteria</taxon>
        <taxon>Chromatiales</taxon>
        <taxon>Halothiobacillaceae</taxon>
        <taxon>Halothiobacillus</taxon>
    </lineage>
</organism>
<proteinExistence type="predicted"/>
<gene>
    <name evidence="1" type="ordered locus">Hneap_0626</name>
</gene>
<dbReference type="Proteomes" id="UP000009102">
    <property type="component" value="Chromosome"/>
</dbReference>